<keyword evidence="1" id="KW-0430">Lectin</keyword>
<evidence type="ECO:0000256" key="2">
    <source>
        <dbReference type="SAM" id="MobiDB-lite"/>
    </source>
</evidence>
<feature type="compositionally biased region" description="Basic residues" evidence="2">
    <location>
        <begin position="163"/>
        <end position="178"/>
    </location>
</feature>
<dbReference type="Gene3D" id="2.60.120.200">
    <property type="match status" value="1"/>
</dbReference>
<organism evidence="4 5">
    <name type="scientific">Operophtera brumata</name>
    <name type="common">Winter moth</name>
    <name type="synonym">Phalaena brumata</name>
    <dbReference type="NCBI Taxonomy" id="104452"/>
    <lineage>
        <taxon>Eukaryota</taxon>
        <taxon>Metazoa</taxon>
        <taxon>Ecdysozoa</taxon>
        <taxon>Arthropoda</taxon>
        <taxon>Hexapoda</taxon>
        <taxon>Insecta</taxon>
        <taxon>Pterygota</taxon>
        <taxon>Neoptera</taxon>
        <taxon>Endopterygota</taxon>
        <taxon>Lepidoptera</taxon>
        <taxon>Glossata</taxon>
        <taxon>Ditrysia</taxon>
        <taxon>Geometroidea</taxon>
        <taxon>Geometridae</taxon>
        <taxon>Larentiinae</taxon>
        <taxon>Operophtera</taxon>
    </lineage>
</organism>
<dbReference type="InterPro" id="IPR013320">
    <property type="entry name" value="ConA-like_dom_sf"/>
</dbReference>
<feature type="domain" description="Galectin" evidence="3">
    <location>
        <begin position="36"/>
        <end position="134"/>
    </location>
</feature>
<keyword evidence="5" id="KW-1185">Reference proteome</keyword>
<dbReference type="Pfam" id="PF00337">
    <property type="entry name" value="Gal-bind_lectin"/>
    <property type="match status" value="1"/>
</dbReference>
<protein>
    <submittedName>
        <fullName evidence="4">Galectin</fullName>
    </submittedName>
</protein>
<dbReference type="EMBL" id="JTDY01001217">
    <property type="protein sequence ID" value="KOB74503.1"/>
    <property type="molecule type" value="Genomic_DNA"/>
</dbReference>
<reference evidence="4 5" key="1">
    <citation type="journal article" date="2015" name="Genome Biol. Evol.">
        <title>The genome of winter moth (Operophtera brumata) provides a genomic perspective on sexual dimorphism and phenology.</title>
        <authorList>
            <person name="Derks M.F."/>
            <person name="Smit S."/>
            <person name="Salis L."/>
            <person name="Schijlen E."/>
            <person name="Bossers A."/>
            <person name="Mateman C."/>
            <person name="Pijl A.S."/>
            <person name="de Ridder D."/>
            <person name="Groenen M.A."/>
            <person name="Visser M.E."/>
            <person name="Megens H.J."/>
        </authorList>
    </citation>
    <scope>NUCLEOTIDE SEQUENCE [LARGE SCALE GENOMIC DNA]</scope>
    <source>
        <strain evidence="4">WM2013NL</strain>
        <tissue evidence="4">Head and thorax</tissue>
    </source>
</reference>
<evidence type="ECO:0000259" key="3">
    <source>
        <dbReference type="Pfam" id="PF00337"/>
    </source>
</evidence>
<dbReference type="GO" id="GO:0030246">
    <property type="term" value="F:carbohydrate binding"/>
    <property type="evidence" value="ECO:0007669"/>
    <property type="project" value="UniProtKB-KW"/>
</dbReference>
<feature type="region of interest" description="Disordered" evidence="2">
    <location>
        <begin position="158"/>
        <end position="245"/>
    </location>
</feature>
<accession>A0A0L7LG25</accession>
<evidence type="ECO:0000313" key="5">
    <source>
        <dbReference type="Proteomes" id="UP000037510"/>
    </source>
</evidence>
<proteinExistence type="predicted"/>
<dbReference type="SUPFAM" id="SSF49899">
    <property type="entry name" value="Concanavalin A-like lectins/glucanases"/>
    <property type="match status" value="1"/>
</dbReference>
<gene>
    <name evidence="4" type="ORF">OBRU01_08045</name>
</gene>
<comment type="caution">
    <text evidence="4">The sequence shown here is derived from an EMBL/GenBank/DDBJ whole genome shotgun (WGS) entry which is preliminary data.</text>
</comment>
<name>A0A0L7LG25_OPEBR</name>
<dbReference type="InterPro" id="IPR001079">
    <property type="entry name" value="Galectin_CRD"/>
</dbReference>
<dbReference type="Proteomes" id="UP000037510">
    <property type="component" value="Unassembled WGS sequence"/>
</dbReference>
<feature type="compositionally biased region" description="Basic and acidic residues" evidence="2">
    <location>
        <begin position="186"/>
        <end position="198"/>
    </location>
</feature>
<dbReference type="AlphaFoldDB" id="A0A0L7LG25"/>
<dbReference type="STRING" id="104452.A0A0L7LG25"/>
<evidence type="ECO:0000256" key="1">
    <source>
        <dbReference type="ARBA" id="ARBA00022734"/>
    </source>
</evidence>
<evidence type="ECO:0000313" key="4">
    <source>
        <dbReference type="EMBL" id="KOB74503.1"/>
    </source>
</evidence>
<sequence length="245" mass="27958">MSTNVTRPDNGTIGAELRKLKVKCLCSQRTYPARCKSEIELKLEGEEPKDVVLHFDVRFHRDNIISLSRKNGTWIGSGNYDTNYNMFVPGTIFRIIFEIKDMDVITIYCQGKFHSNFLPKIPLSMAKYIVAWADTSGDDVGAPGAFAPTSPRVAVLTADSKRCQRPHKKSPNCSPHRHSSNESSDEDKPRSKPVDRYFFETLMCSPENQFSPPATKRRDGSRSPLRNKINYKYPILRRMRATPKR</sequence>
<feature type="compositionally biased region" description="Basic residues" evidence="2">
    <location>
        <begin position="235"/>
        <end position="245"/>
    </location>
</feature>